<dbReference type="PANTHER" id="PTHR30441">
    <property type="entry name" value="DUF748 DOMAIN-CONTAINING PROTEIN"/>
    <property type="match status" value="1"/>
</dbReference>
<sequence length="888" mass="95592">MKKFVKILATVVVVVLAVALIVPMALRGKISDIVKREANAVLAAKLDFEKLDISLLRHFPNASVDLKGLTLVGVDRFEGDTIVAAHRISVVVNLMSLFGDSGFEVTKVILADPALHARKLADGAVNWDVMKPSDGEPAAEETPADEEPSSFRLSVRDFRISGAVIRYEDDSTKMRFSTDPLTLRLRGDLSAERTNLDLRLKSERTNFVSGGIPLLSDAEAELVATIDADLANGRFTFSDNTFRLNAIQVGLDGWVEMKDDVVAMDLKAGCESVQFKDVLSLIPAFYTREFKNLTAGGELALSLWARGEMRGSNLPAFEVKSEVRDGSFQYSSLPKAVTDINLAARIANPGGVMDRTEVELSKFGLRMAGNTVSATFYATNLASDPTFRATAEGHVDLGAVKEVYPLEKGVELAGSITADLNLSGRMSDVEKNRYENLGAKGTFVLEGLGLTLDNLPQVQIRRAAATITPASMTLGEFGLTVGRSDLSANGQLSGYLGYLLRGEELSGRLYVKSELLDLNEIMASLPGDETDPPETEELPVDSQTALVIPRNLNLSLNTELQKVLFEKMTFDNIRGEMRMADGTLSLNGLSLGAFGGKVSASGSYSTAADPAHPALKLDADFANASFQQTFEQLEMVQQLVPIFAKTGGDYSLSLHLQTLLDAQMSPDLKTLTASGEIRSENIDIQNIAAFDALADALGNDRLRKIEAKDVAIRFAIREGRITTEPFDLKIGDVGVNLSGSTGLDQTIDYQAKVAIPGGGVLQTVGVNIGGTFTSPKITLGVKEAVEEAVTNVVNEQLQKLTGSESLSEEIAKQADNIRAEARNAGQKLVEAAQTQRDKLVEEAAKKGTLAKLAAQAAGEKLVEEAEKQAANLEAEAERQIEKLTAQKE</sequence>
<feature type="domain" description="AsmA" evidence="2">
    <location>
        <begin position="3"/>
        <end position="175"/>
    </location>
</feature>
<dbReference type="Proteomes" id="UP000886844">
    <property type="component" value="Unassembled WGS sequence"/>
</dbReference>
<dbReference type="AlphaFoldDB" id="A0A9D2CB37"/>
<keyword evidence="1" id="KW-0175">Coiled coil</keyword>
<evidence type="ECO:0000259" key="2">
    <source>
        <dbReference type="Pfam" id="PF05170"/>
    </source>
</evidence>
<proteinExistence type="predicted"/>
<comment type="caution">
    <text evidence="3">The sequence shown here is derived from an EMBL/GenBank/DDBJ whole genome shotgun (WGS) entry which is preliminary data.</text>
</comment>
<dbReference type="InterPro" id="IPR007844">
    <property type="entry name" value="AsmA"/>
</dbReference>
<dbReference type="GO" id="GO:0005886">
    <property type="term" value="C:plasma membrane"/>
    <property type="evidence" value="ECO:0007669"/>
    <property type="project" value="TreeGrafter"/>
</dbReference>
<evidence type="ECO:0000313" key="3">
    <source>
        <dbReference type="EMBL" id="HIY68926.1"/>
    </source>
</evidence>
<organism evidence="3 4">
    <name type="scientific">Candidatus Alistipes intestinigallinarum</name>
    <dbReference type="NCBI Taxonomy" id="2838440"/>
    <lineage>
        <taxon>Bacteria</taxon>
        <taxon>Pseudomonadati</taxon>
        <taxon>Bacteroidota</taxon>
        <taxon>Bacteroidia</taxon>
        <taxon>Bacteroidales</taxon>
        <taxon>Rikenellaceae</taxon>
        <taxon>Alistipes</taxon>
    </lineage>
</organism>
<dbReference type="GO" id="GO:0090313">
    <property type="term" value="P:regulation of protein targeting to membrane"/>
    <property type="evidence" value="ECO:0007669"/>
    <property type="project" value="TreeGrafter"/>
</dbReference>
<dbReference type="Pfam" id="PF05170">
    <property type="entry name" value="AsmA"/>
    <property type="match status" value="1"/>
</dbReference>
<dbReference type="CDD" id="cd06503">
    <property type="entry name" value="ATP-synt_Fo_b"/>
    <property type="match status" value="1"/>
</dbReference>
<accession>A0A9D2CB37</accession>
<dbReference type="PANTHER" id="PTHR30441:SF8">
    <property type="entry name" value="DUF748 DOMAIN-CONTAINING PROTEIN"/>
    <property type="match status" value="1"/>
</dbReference>
<reference evidence="3" key="1">
    <citation type="journal article" date="2021" name="PeerJ">
        <title>Extensive microbial diversity within the chicken gut microbiome revealed by metagenomics and culture.</title>
        <authorList>
            <person name="Gilroy R."/>
            <person name="Ravi A."/>
            <person name="Getino M."/>
            <person name="Pursley I."/>
            <person name="Horton D.L."/>
            <person name="Alikhan N.F."/>
            <person name="Baker D."/>
            <person name="Gharbi K."/>
            <person name="Hall N."/>
            <person name="Watson M."/>
            <person name="Adriaenssens E.M."/>
            <person name="Foster-Nyarko E."/>
            <person name="Jarju S."/>
            <person name="Secka A."/>
            <person name="Antonio M."/>
            <person name="Oren A."/>
            <person name="Chaudhuri R.R."/>
            <person name="La Ragione R."/>
            <person name="Hildebrand F."/>
            <person name="Pallen M.J."/>
        </authorList>
    </citation>
    <scope>NUCLEOTIDE SEQUENCE</scope>
    <source>
        <strain evidence="3">5134</strain>
    </source>
</reference>
<dbReference type="InterPro" id="IPR052894">
    <property type="entry name" value="AsmA-related"/>
</dbReference>
<feature type="coiled-coil region" evidence="1">
    <location>
        <begin position="855"/>
        <end position="886"/>
    </location>
</feature>
<reference evidence="3" key="2">
    <citation type="submission" date="2021-04" db="EMBL/GenBank/DDBJ databases">
        <authorList>
            <person name="Gilroy R."/>
        </authorList>
    </citation>
    <scope>NUCLEOTIDE SEQUENCE</scope>
    <source>
        <strain evidence="3">5134</strain>
    </source>
</reference>
<gene>
    <name evidence="3" type="ORF">H9828_05885</name>
</gene>
<protein>
    <submittedName>
        <fullName evidence="3">AsmA family protein</fullName>
    </submittedName>
</protein>
<name>A0A9D2CB37_9BACT</name>
<evidence type="ECO:0000313" key="4">
    <source>
        <dbReference type="Proteomes" id="UP000886844"/>
    </source>
</evidence>
<dbReference type="EMBL" id="DXDA01000050">
    <property type="protein sequence ID" value="HIY68926.1"/>
    <property type="molecule type" value="Genomic_DNA"/>
</dbReference>
<evidence type="ECO:0000256" key="1">
    <source>
        <dbReference type="SAM" id="Coils"/>
    </source>
</evidence>